<gene>
    <name evidence="1" type="ORF">HMPREF3226_02514</name>
</gene>
<dbReference type="PATRIC" id="fig|28128.5.peg.2582"/>
<comment type="caution">
    <text evidence="1">The sequence shown here is derived from an EMBL/GenBank/DDBJ whole genome shotgun (WGS) entry which is preliminary data.</text>
</comment>
<name>A0A133PVS3_9BACT</name>
<dbReference type="Proteomes" id="UP000070533">
    <property type="component" value="Unassembled WGS sequence"/>
</dbReference>
<dbReference type="RefSeq" id="WP_060941273.1">
    <property type="nucleotide sequence ID" value="NZ_KQ957321.1"/>
</dbReference>
<evidence type="ECO:0008006" key="3">
    <source>
        <dbReference type="Google" id="ProtNLM"/>
    </source>
</evidence>
<keyword evidence="2" id="KW-1185">Reference proteome</keyword>
<dbReference type="AlphaFoldDB" id="A0A133PVS3"/>
<protein>
    <recommendedName>
        <fullName evidence="3">DUF4878 domain-containing protein</fullName>
    </recommendedName>
</protein>
<dbReference type="Gene3D" id="3.10.450.50">
    <property type="match status" value="1"/>
</dbReference>
<sequence length="135" mass="15419">MTVRKITHRLLLGIILMAASCGKSEKTDDGMIAAHAAKLYYENLIRGKGDQFLDGTDMPDTIPDDYRRQLLKNFEQFCVRQKEEHKGIDSVSINHAEFFEKDSTASVFLLLHFGDSTTEQIVVPMLKKKGLWIMR</sequence>
<organism evidence="1 2">
    <name type="scientific">Prevotella corporis</name>
    <dbReference type="NCBI Taxonomy" id="28128"/>
    <lineage>
        <taxon>Bacteria</taxon>
        <taxon>Pseudomonadati</taxon>
        <taxon>Bacteroidota</taxon>
        <taxon>Bacteroidia</taxon>
        <taxon>Bacteroidales</taxon>
        <taxon>Prevotellaceae</taxon>
        <taxon>Prevotella</taxon>
    </lineage>
</organism>
<reference evidence="2" key="1">
    <citation type="submission" date="2016-01" db="EMBL/GenBank/DDBJ databases">
        <authorList>
            <person name="Mitreva M."/>
            <person name="Pepin K.H."/>
            <person name="Mihindukulasuriya K.A."/>
            <person name="Fulton R."/>
            <person name="Fronick C."/>
            <person name="O'Laughlin M."/>
            <person name="Miner T."/>
            <person name="Herter B."/>
            <person name="Rosa B.A."/>
            <person name="Cordes M."/>
            <person name="Tomlinson C."/>
            <person name="Wollam A."/>
            <person name="Palsikar V.B."/>
            <person name="Mardis E.R."/>
            <person name="Wilson R.K."/>
        </authorList>
    </citation>
    <scope>NUCLEOTIDE SEQUENCE [LARGE SCALE GENOMIC DNA]</scope>
    <source>
        <strain evidence="2">MJR7716</strain>
    </source>
</reference>
<accession>A0A133PVS3</accession>
<evidence type="ECO:0000313" key="1">
    <source>
        <dbReference type="EMBL" id="KXA33444.1"/>
    </source>
</evidence>
<dbReference type="eggNOG" id="ENOG5033N9M">
    <property type="taxonomic scope" value="Bacteria"/>
</dbReference>
<dbReference type="STRING" id="28128.HMPREF3226_02514"/>
<dbReference type="EMBL" id="LRQG01000222">
    <property type="protein sequence ID" value="KXA33444.1"/>
    <property type="molecule type" value="Genomic_DNA"/>
</dbReference>
<evidence type="ECO:0000313" key="2">
    <source>
        <dbReference type="Proteomes" id="UP000070533"/>
    </source>
</evidence>
<dbReference type="OrthoDB" id="1081900at2"/>
<proteinExistence type="predicted"/>
<dbReference type="PROSITE" id="PS51257">
    <property type="entry name" value="PROKAR_LIPOPROTEIN"/>
    <property type="match status" value="1"/>
</dbReference>